<dbReference type="EMBL" id="BMZA01000004">
    <property type="protein sequence ID" value="GGZ01743.1"/>
    <property type="molecule type" value="Genomic_DNA"/>
</dbReference>
<feature type="compositionally biased region" description="Pro residues" evidence="1">
    <location>
        <begin position="114"/>
        <end position="125"/>
    </location>
</feature>
<accession>A0A918UFI8</accession>
<evidence type="ECO:0000313" key="2">
    <source>
        <dbReference type="EMBL" id="GGZ01743.1"/>
    </source>
</evidence>
<name>A0A918UFI8_9SPHN</name>
<protein>
    <recommendedName>
        <fullName evidence="4">DUF2946 domain-containing protein</fullName>
    </recommendedName>
</protein>
<evidence type="ECO:0008006" key="4">
    <source>
        <dbReference type="Google" id="ProtNLM"/>
    </source>
</evidence>
<proteinExistence type="predicted"/>
<dbReference type="AlphaFoldDB" id="A0A918UFI8"/>
<dbReference type="Pfam" id="PF11162">
    <property type="entry name" value="DUF2946"/>
    <property type="match status" value="1"/>
</dbReference>
<keyword evidence="3" id="KW-1185">Reference proteome</keyword>
<feature type="region of interest" description="Disordered" evidence="1">
    <location>
        <begin position="99"/>
        <end position="132"/>
    </location>
</feature>
<dbReference type="InterPro" id="IPR021333">
    <property type="entry name" value="DUF2946"/>
</dbReference>
<evidence type="ECO:0000313" key="3">
    <source>
        <dbReference type="Proteomes" id="UP000648075"/>
    </source>
</evidence>
<evidence type="ECO:0000256" key="1">
    <source>
        <dbReference type="SAM" id="MobiDB-lite"/>
    </source>
</evidence>
<gene>
    <name evidence="2" type="ORF">GCM10011614_15800</name>
</gene>
<dbReference type="Proteomes" id="UP000648075">
    <property type="component" value="Unassembled WGS sequence"/>
</dbReference>
<reference evidence="2" key="2">
    <citation type="submission" date="2020-09" db="EMBL/GenBank/DDBJ databases">
        <authorList>
            <person name="Sun Q."/>
            <person name="Kim S."/>
        </authorList>
    </citation>
    <scope>NUCLEOTIDE SEQUENCE</scope>
    <source>
        <strain evidence="2">KCTC 32255</strain>
    </source>
</reference>
<comment type="caution">
    <text evidence="2">The sequence shown here is derived from an EMBL/GenBank/DDBJ whole genome shotgun (WGS) entry which is preliminary data.</text>
</comment>
<organism evidence="2 3">
    <name type="scientific">Novosphingobium colocasiae</name>
    <dbReference type="NCBI Taxonomy" id="1256513"/>
    <lineage>
        <taxon>Bacteria</taxon>
        <taxon>Pseudomonadati</taxon>
        <taxon>Pseudomonadota</taxon>
        <taxon>Alphaproteobacteria</taxon>
        <taxon>Sphingomonadales</taxon>
        <taxon>Sphingomonadaceae</taxon>
        <taxon>Novosphingobium</taxon>
    </lineage>
</organism>
<reference evidence="2" key="1">
    <citation type="journal article" date="2014" name="Int. J. Syst. Evol. Microbiol.">
        <title>Complete genome sequence of Corynebacterium casei LMG S-19264T (=DSM 44701T), isolated from a smear-ripened cheese.</title>
        <authorList>
            <consortium name="US DOE Joint Genome Institute (JGI-PGF)"/>
            <person name="Walter F."/>
            <person name="Albersmeier A."/>
            <person name="Kalinowski J."/>
            <person name="Ruckert C."/>
        </authorList>
    </citation>
    <scope>NUCLEOTIDE SEQUENCE</scope>
    <source>
        <strain evidence="2">KCTC 32255</strain>
    </source>
</reference>
<sequence>MGDLRRWIEARGLLALLALLAVLLVLTLRLALPGGVMPRIEDGRVVAALCNGGGTVLISGQDRNAPDQGAHDTPCVFCALALAALGGGDAPLVAAVSSPDPFPEPTAQQALLLPIPPRSRPPSQAPPRARSA</sequence>